<proteinExistence type="predicted"/>
<keyword evidence="1" id="KW-0378">Hydrolase</keyword>
<dbReference type="Proteomes" id="UP000633731">
    <property type="component" value="Unassembled WGS sequence"/>
</dbReference>
<organism evidence="1 2">
    <name type="scientific">Enterobacter agglomerans</name>
    <name type="common">Erwinia herbicola</name>
    <name type="synonym">Pantoea agglomerans</name>
    <dbReference type="NCBI Taxonomy" id="549"/>
    <lineage>
        <taxon>Bacteria</taxon>
        <taxon>Pseudomonadati</taxon>
        <taxon>Pseudomonadota</taxon>
        <taxon>Gammaproteobacteria</taxon>
        <taxon>Enterobacterales</taxon>
        <taxon>Erwiniaceae</taxon>
        <taxon>Pantoea</taxon>
        <taxon>Pantoea agglomerans group</taxon>
    </lineage>
</organism>
<accession>A0ACC5RK79</accession>
<sequence>MKTYEDSYSVAVVQASPVYMNVDASVDKALGLIAEAARQGARLIAFPELYFPGYPWFLWIGDIPYMAPFITAYHRQSMSTDSPQFQRLQQAAREHNIYLSFSFSEKESATLYISQALIDDQGNTIEVRRKLKPTSVERLLFGEGDGSDLKVHRTALGNIGELCCGEHLQPLSCYALHAQNEQIHIAAWPAFSINGFYSLSGEVNTAVSQGYAAEGQCYLLFACAVVSVQEVEHYCVNNDMRKVLLPGGGYARIYGPDGRLLTSPLAKDEEGLLFARVDLSSITMCKFLYDPAGHYSRPDATRLLLDPDCRRAVVTLSEHQEGAEPAECSDRDEIIPVDR</sequence>
<comment type="caution">
    <text evidence="1">The sequence shown here is derived from an EMBL/GenBank/DDBJ whole genome shotgun (WGS) entry which is preliminary data.</text>
</comment>
<evidence type="ECO:0000313" key="1">
    <source>
        <dbReference type="EMBL" id="MBK4725116.1"/>
    </source>
</evidence>
<gene>
    <name evidence="1" type="ORF">JJL49_07750</name>
</gene>
<protein>
    <submittedName>
        <fullName evidence="1">Carbon-nitrogen hydrolase family protein</fullName>
    </submittedName>
</protein>
<evidence type="ECO:0000313" key="2">
    <source>
        <dbReference type="Proteomes" id="UP000633731"/>
    </source>
</evidence>
<name>A0ACC5RK79_ENTAG</name>
<dbReference type="EMBL" id="JAEOXF010000003">
    <property type="protein sequence ID" value="MBK4725116.1"/>
    <property type="molecule type" value="Genomic_DNA"/>
</dbReference>
<reference evidence="1" key="1">
    <citation type="submission" date="2021-01" db="EMBL/GenBank/DDBJ databases">
        <title>Draft genome of Pantoea agglomerans Eh 335.</title>
        <authorList>
            <person name="Emsley S.A."/>
            <person name="Oline D.K."/>
            <person name="Saw J.H."/>
            <person name="Ushijima B."/>
            <person name="Videau P."/>
            <person name="Koyack M.J."/>
        </authorList>
    </citation>
    <scope>NUCLEOTIDE SEQUENCE</scope>
    <source>
        <strain evidence="1">Eh 335</strain>
    </source>
</reference>
<keyword evidence="2" id="KW-1185">Reference proteome</keyword>